<accession>A0A370TXJ4</accession>
<dbReference type="RefSeq" id="XP_031872910.1">
    <property type="nucleotide sequence ID" value="XM_032008856.1"/>
</dbReference>
<comment type="caution">
    <text evidence="1">The sequence shown here is derived from an EMBL/GenBank/DDBJ whole genome shotgun (WGS) entry which is preliminary data.</text>
</comment>
<evidence type="ECO:0000313" key="2">
    <source>
        <dbReference type="Proteomes" id="UP000254866"/>
    </source>
</evidence>
<keyword evidence="2" id="KW-1185">Reference proteome</keyword>
<proteinExistence type="predicted"/>
<dbReference type="AlphaFoldDB" id="A0A370TXJ4"/>
<gene>
    <name evidence="1" type="ORF">BP5553_00233</name>
</gene>
<protein>
    <submittedName>
        <fullName evidence="1">Uncharacterized protein</fullName>
    </submittedName>
</protein>
<dbReference type="Proteomes" id="UP000254866">
    <property type="component" value="Unassembled WGS sequence"/>
</dbReference>
<sequence>MEMVGVEVNYRAMTADLPSALGTSAENLRKASTEPVRVLDLRSGCNKFAPIYDFDSLFQVIEAIPRTSCDGLLEICKGPERKGRLTASMSYIHRTIKDYLEQPSI</sequence>
<organism evidence="1 2">
    <name type="scientific">Venustampulla echinocandica</name>
    <dbReference type="NCBI Taxonomy" id="2656787"/>
    <lineage>
        <taxon>Eukaryota</taxon>
        <taxon>Fungi</taxon>
        <taxon>Dikarya</taxon>
        <taxon>Ascomycota</taxon>
        <taxon>Pezizomycotina</taxon>
        <taxon>Leotiomycetes</taxon>
        <taxon>Helotiales</taxon>
        <taxon>Pleuroascaceae</taxon>
        <taxon>Venustampulla</taxon>
    </lineage>
</organism>
<dbReference type="GeneID" id="43593082"/>
<reference evidence="1 2" key="1">
    <citation type="journal article" date="2018" name="IMA Fungus">
        <title>IMA Genome-F 9: Draft genome sequence of Annulohypoxylon stygium, Aspergillus mulundensis, Berkeleyomyces basicola (syn. Thielaviopsis basicola), Ceratocystis smalleyi, two Cercospora beticola strains, Coleophoma cylindrospora, Fusarium fracticaudum, Phialophora cf. hyalina, and Morchella septimelata.</title>
        <authorList>
            <person name="Wingfield B.D."/>
            <person name="Bills G.F."/>
            <person name="Dong Y."/>
            <person name="Huang W."/>
            <person name="Nel W.J."/>
            <person name="Swalarsk-Parry B.S."/>
            <person name="Vaghefi N."/>
            <person name="Wilken P.M."/>
            <person name="An Z."/>
            <person name="de Beer Z.W."/>
            <person name="De Vos L."/>
            <person name="Chen L."/>
            <person name="Duong T.A."/>
            <person name="Gao Y."/>
            <person name="Hammerbacher A."/>
            <person name="Kikkert J.R."/>
            <person name="Li Y."/>
            <person name="Li H."/>
            <person name="Li K."/>
            <person name="Li Q."/>
            <person name="Liu X."/>
            <person name="Ma X."/>
            <person name="Naidoo K."/>
            <person name="Pethybridge S.J."/>
            <person name="Sun J."/>
            <person name="Steenkamp E.T."/>
            <person name="van der Nest M.A."/>
            <person name="van Wyk S."/>
            <person name="Wingfield M.J."/>
            <person name="Xiong C."/>
            <person name="Yue Q."/>
            <person name="Zhang X."/>
        </authorList>
    </citation>
    <scope>NUCLEOTIDE SEQUENCE [LARGE SCALE GENOMIC DNA]</scope>
    <source>
        <strain evidence="1 2">BP 5553</strain>
    </source>
</reference>
<dbReference type="EMBL" id="NPIC01000001">
    <property type="protein sequence ID" value="RDL40254.1"/>
    <property type="molecule type" value="Genomic_DNA"/>
</dbReference>
<name>A0A370TXJ4_9HELO</name>
<evidence type="ECO:0000313" key="1">
    <source>
        <dbReference type="EMBL" id="RDL40254.1"/>
    </source>
</evidence>